<evidence type="ECO:0000313" key="1">
    <source>
        <dbReference type="EMBL" id="MBC3538952.1"/>
    </source>
</evidence>
<organism evidence="1 2">
    <name type="scientific">Rufibacter sediminis</name>
    <dbReference type="NCBI Taxonomy" id="2762756"/>
    <lineage>
        <taxon>Bacteria</taxon>
        <taxon>Pseudomonadati</taxon>
        <taxon>Bacteroidota</taxon>
        <taxon>Cytophagia</taxon>
        <taxon>Cytophagales</taxon>
        <taxon>Hymenobacteraceae</taxon>
        <taxon>Rufibacter</taxon>
    </lineage>
</organism>
<reference evidence="1 2" key="1">
    <citation type="journal article" date="2019" name="Int. J. Syst. Evol. Microbiol.">
        <title>Rufibacter sediminis sp. nov., isolated from freshwater lake sediment.</title>
        <authorList>
            <person name="Qu J.H."/>
            <person name="Zhang L.J."/>
            <person name="Fu Y.H."/>
            <person name="Li H.F."/>
        </authorList>
    </citation>
    <scope>NUCLEOTIDE SEQUENCE [LARGE SCALE GENOMIC DNA]</scope>
    <source>
        <strain evidence="1 2">H-1</strain>
    </source>
</reference>
<dbReference type="Proteomes" id="UP000659698">
    <property type="component" value="Unassembled WGS sequence"/>
</dbReference>
<sequence>MKTTEINFEDDLRYVKVKIGLEEGKIKSLGEVVAIIPVSHIAKKLSLNTVRLQAKIKDTSTFRVSELQAFAKLVNVDFLTLVRIIYASPQPSNHECHESQP</sequence>
<gene>
    <name evidence="1" type="ORF">H7U12_04620</name>
</gene>
<keyword evidence="2" id="KW-1185">Reference proteome</keyword>
<evidence type="ECO:0000313" key="2">
    <source>
        <dbReference type="Proteomes" id="UP000659698"/>
    </source>
</evidence>
<name>A0ABR6VP28_9BACT</name>
<evidence type="ECO:0008006" key="3">
    <source>
        <dbReference type="Google" id="ProtNLM"/>
    </source>
</evidence>
<accession>A0ABR6VP28</accession>
<proteinExistence type="predicted"/>
<comment type="caution">
    <text evidence="1">The sequence shown here is derived from an EMBL/GenBank/DDBJ whole genome shotgun (WGS) entry which is preliminary data.</text>
</comment>
<dbReference type="RefSeq" id="WP_186633657.1">
    <property type="nucleotide sequence ID" value="NZ_JACOAF010000011.1"/>
</dbReference>
<dbReference type="EMBL" id="JACOAF010000011">
    <property type="protein sequence ID" value="MBC3538952.1"/>
    <property type="molecule type" value="Genomic_DNA"/>
</dbReference>
<protein>
    <recommendedName>
        <fullName evidence="3">XRE family transcriptional regulator</fullName>
    </recommendedName>
</protein>